<evidence type="ECO:0000313" key="5">
    <source>
        <dbReference type="Proteomes" id="UP000266313"/>
    </source>
</evidence>
<dbReference type="InterPro" id="IPR000477">
    <property type="entry name" value="RT_dom"/>
</dbReference>
<name>A0A250KRZ1_9GAMM</name>
<dbReference type="EMBL" id="AP017928">
    <property type="protein sequence ID" value="BBA32539.1"/>
    <property type="molecule type" value="Genomic_DNA"/>
</dbReference>
<feature type="coiled-coil region" evidence="2">
    <location>
        <begin position="363"/>
        <end position="390"/>
    </location>
</feature>
<feature type="domain" description="Reverse transcriptase" evidence="3">
    <location>
        <begin position="106"/>
        <end position="349"/>
    </location>
</feature>
<dbReference type="InterPro" id="IPR043502">
    <property type="entry name" value="DNA/RNA_pol_sf"/>
</dbReference>
<dbReference type="Pfam" id="PF00078">
    <property type="entry name" value="RVT_1"/>
    <property type="match status" value="1"/>
</dbReference>
<dbReference type="GO" id="GO:0003964">
    <property type="term" value="F:RNA-directed DNA polymerase activity"/>
    <property type="evidence" value="ECO:0007669"/>
    <property type="project" value="UniProtKB-KW"/>
</dbReference>
<dbReference type="InterPro" id="IPR030931">
    <property type="entry name" value="Group_II_RT_mat"/>
</dbReference>
<dbReference type="AlphaFoldDB" id="A0A250KRZ1"/>
<organism evidence="4 5">
    <name type="scientific">Methylocaldum marinum</name>
    <dbReference type="NCBI Taxonomy" id="1432792"/>
    <lineage>
        <taxon>Bacteria</taxon>
        <taxon>Pseudomonadati</taxon>
        <taxon>Pseudomonadota</taxon>
        <taxon>Gammaproteobacteria</taxon>
        <taxon>Methylococcales</taxon>
        <taxon>Methylococcaceae</taxon>
        <taxon>Methylocaldum</taxon>
    </lineage>
</organism>
<evidence type="ECO:0000259" key="3">
    <source>
        <dbReference type="PROSITE" id="PS50878"/>
    </source>
</evidence>
<evidence type="ECO:0000256" key="2">
    <source>
        <dbReference type="SAM" id="Coils"/>
    </source>
</evidence>
<keyword evidence="4" id="KW-0548">Nucleotidyltransferase</keyword>
<dbReference type="CDD" id="cd01651">
    <property type="entry name" value="RT_G2_intron"/>
    <property type="match status" value="1"/>
</dbReference>
<dbReference type="KEGG" id="mmai:sS8_0574"/>
<protein>
    <submittedName>
        <fullName evidence="4">RNA-directed DNA polymerase</fullName>
    </submittedName>
</protein>
<dbReference type="Proteomes" id="UP000266313">
    <property type="component" value="Chromosome"/>
</dbReference>
<accession>A0A250KRZ1</accession>
<keyword evidence="5" id="KW-1185">Reference proteome</keyword>
<reference evidence="4 5" key="1">
    <citation type="submission" date="2016-12" db="EMBL/GenBank/DDBJ databases">
        <title>Genome sequencing of Methylocaldum marinum.</title>
        <authorList>
            <person name="Takeuchi M."/>
            <person name="Kamagata Y."/>
            <person name="Hiraoka S."/>
            <person name="Oshima K."/>
            <person name="Hattori M."/>
            <person name="Iwasaki W."/>
        </authorList>
    </citation>
    <scope>NUCLEOTIDE SEQUENCE [LARGE SCALE GENOMIC DNA]</scope>
    <source>
        <strain evidence="4 5">S8</strain>
    </source>
</reference>
<dbReference type="NCBIfam" id="TIGR04416">
    <property type="entry name" value="group_II_RT_mat"/>
    <property type="match status" value="1"/>
</dbReference>
<keyword evidence="2" id="KW-0175">Coiled coil</keyword>
<dbReference type="InterPro" id="IPR051083">
    <property type="entry name" value="GrpII_Intron_Splice-Mob/Def"/>
</dbReference>
<keyword evidence="4" id="KW-0695">RNA-directed DNA polymerase</keyword>
<sequence length="471" mass="54698">MSYQAEYSEHGKAVYMGKDLTEVRSPQRKLMPDTVGLEQHEQTSLRGIAPRAQTCKDHRFRDLYRCLDGPLLHRCGRDLNKRAASGVDDVTGQAYEQDLTANIESLAERLKTKRYRAKRVRRGYIPKENGGERPLGIPALEDQWVQLACAKLLGAIYEQDFLPVSYGYRPGRGAKDAVGDLGFNLQYGKIGHGVEADIKGFFDTIDHDWRLEMLSLRIDDRAFLNLIRKWLKAGILDTDGQVLHPVTGTPQGGIVSPIRANVYLHYALDLWFERRVKPRCGGQVILIRYADDFVCAFQYPHDAERFYRVLPKRLHKFGLQVAPEKTRILRFSRFHPGLPRRFAFLGFELYWRLDWRGELRVMKRTARKKLQSAKRRMKEWIRANRHLRGRQFVLELNRKLVGHYNDFGLRSNEQSLNSFYTGTIQCAFKWLNRRGGKRSSFNWAQFSAALEKLKVALPRTTERRREPVAFV</sequence>
<dbReference type="SUPFAM" id="SSF56672">
    <property type="entry name" value="DNA/RNA polymerases"/>
    <property type="match status" value="1"/>
</dbReference>
<evidence type="ECO:0000313" key="4">
    <source>
        <dbReference type="EMBL" id="BBA32539.1"/>
    </source>
</evidence>
<gene>
    <name evidence="4" type="ORF">sS8_0574</name>
</gene>
<keyword evidence="4" id="KW-0808">Transferase</keyword>
<proteinExistence type="inferred from homology"/>
<dbReference type="PANTHER" id="PTHR34047:SF8">
    <property type="entry name" value="PROTEIN YKFC"/>
    <property type="match status" value="1"/>
</dbReference>
<dbReference type="PANTHER" id="PTHR34047">
    <property type="entry name" value="NUCLEAR INTRON MATURASE 1, MITOCHONDRIAL-RELATED"/>
    <property type="match status" value="1"/>
</dbReference>
<evidence type="ECO:0000256" key="1">
    <source>
        <dbReference type="ARBA" id="ARBA00034120"/>
    </source>
</evidence>
<comment type="similarity">
    <text evidence="1">Belongs to the bacterial reverse transcriptase family.</text>
</comment>
<dbReference type="PROSITE" id="PS50878">
    <property type="entry name" value="RT_POL"/>
    <property type="match status" value="1"/>
</dbReference>